<sequence length="78" mass="8537">MLANSEQKRATSLKTAMNKIWGTARTTFNISPGFQAVGNICHGGSQVNGNTIHNETHQYSRNTININICFCSGAQSHR</sequence>
<protein>
    <submittedName>
        <fullName evidence="1">Uncharacterized protein</fullName>
    </submittedName>
</protein>
<organism evidence="1 2">
    <name type="scientific">Emericellopsis cladophorae</name>
    <dbReference type="NCBI Taxonomy" id="2686198"/>
    <lineage>
        <taxon>Eukaryota</taxon>
        <taxon>Fungi</taxon>
        <taxon>Dikarya</taxon>
        <taxon>Ascomycota</taxon>
        <taxon>Pezizomycotina</taxon>
        <taxon>Sordariomycetes</taxon>
        <taxon>Hypocreomycetidae</taxon>
        <taxon>Hypocreales</taxon>
        <taxon>Bionectriaceae</taxon>
        <taxon>Emericellopsis</taxon>
    </lineage>
</organism>
<keyword evidence="2" id="KW-1185">Reference proteome</keyword>
<dbReference type="Proteomes" id="UP001055219">
    <property type="component" value="Unassembled WGS sequence"/>
</dbReference>
<gene>
    <name evidence="1" type="ORF">J7T54_000559</name>
</gene>
<evidence type="ECO:0000313" key="1">
    <source>
        <dbReference type="EMBL" id="KAI6777850.1"/>
    </source>
</evidence>
<dbReference type="RefSeq" id="XP_051358706.1">
    <property type="nucleotide sequence ID" value="XM_051510399.1"/>
</dbReference>
<proteinExistence type="predicted"/>
<dbReference type="GeneID" id="75827078"/>
<name>A0A9P9XUA1_9HYPO</name>
<accession>A0A9P9XUA1</accession>
<evidence type="ECO:0000313" key="2">
    <source>
        <dbReference type="Proteomes" id="UP001055219"/>
    </source>
</evidence>
<comment type="caution">
    <text evidence="1">The sequence shown here is derived from an EMBL/GenBank/DDBJ whole genome shotgun (WGS) entry which is preliminary data.</text>
</comment>
<dbReference type="AlphaFoldDB" id="A0A9P9XUA1"/>
<reference evidence="1" key="2">
    <citation type="submission" date="2022-07" db="EMBL/GenBank/DDBJ databases">
        <authorList>
            <person name="Goncalves M.F.M."/>
            <person name="Hilario S."/>
            <person name="Van De Peer Y."/>
            <person name="Esteves A.C."/>
            <person name="Alves A."/>
        </authorList>
    </citation>
    <scope>NUCLEOTIDE SEQUENCE</scope>
    <source>
        <strain evidence="1">MUM 19.33</strain>
    </source>
</reference>
<dbReference type="EMBL" id="JAGIXG020000096">
    <property type="protein sequence ID" value="KAI6777850.1"/>
    <property type="molecule type" value="Genomic_DNA"/>
</dbReference>
<reference evidence="1" key="1">
    <citation type="journal article" date="2021" name="J Fungi (Basel)">
        <title>Genomic and Metabolomic Analyses of the Marine Fungus Emericellopsis cladophorae: Insights into Saltwater Adaptability Mechanisms and Its Biosynthetic Potential.</title>
        <authorList>
            <person name="Goncalves M.F.M."/>
            <person name="Hilario S."/>
            <person name="Van de Peer Y."/>
            <person name="Esteves A.C."/>
            <person name="Alves A."/>
        </authorList>
    </citation>
    <scope>NUCLEOTIDE SEQUENCE</scope>
    <source>
        <strain evidence="1">MUM 19.33</strain>
    </source>
</reference>